<evidence type="ECO:0008006" key="3">
    <source>
        <dbReference type="Google" id="ProtNLM"/>
    </source>
</evidence>
<dbReference type="RefSeq" id="WP_140928000.1">
    <property type="nucleotide sequence ID" value="NZ_VFSU01000023.1"/>
</dbReference>
<sequence>MKTAVSIPDALFDEADGLAERMQTSRSDLYARALRLYLASHAPDQVTEAANAAIDSLAEDDHELTEMVAQQGLQRLRQIEW</sequence>
<dbReference type="EMBL" id="VFSU01000023">
    <property type="protein sequence ID" value="TPE61382.1"/>
    <property type="molecule type" value="Genomic_DNA"/>
</dbReference>
<dbReference type="Gene3D" id="1.10.1220.10">
    <property type="entry name" value="Met repressor-like"/>
    <property type="match status" value="1"/>
</dbReference>
<dbReference type="OrthoDB" id="73061at2"/>
<keyword evidence="2" id="KW-1185">Reference proteome</keyword>
<gene>
    <name evidence="1" type="ORF">FJQ54_08530</name>
</gene>
<evidence type="ECO:0000313" key="1">
    <source>
        <dbReference type="EMBL" id="TPE61382.1"/>
    </source>
</evidence>
<dbReference type="AlphaFoldDB" id="A0A501XL39"/>
<dbReference type="Proteomes" id="UP000319897">
    <property type="component" value="Unassembled WGS sequence"/>
</dbReference>
<name>A0A501XL39_9SPHN</name>
<reference evidence="1 2" key="1">
    <citation type="submission" date="2019-06" db="EMBL/GenBank/DDBJ databases">
        <authorList>
            <person name="Lee I."/>
            <person name="Jang G.I."/>
            <person name="Hwang C.Y."/>
        </authorList>
    </citation>
    <scope>NUCLEOTIDE SEQUENCE [LARGE SCALE GENOMIC DNA]</scope>
    <source>
        <strain evidence="1 2">PAMC 28131</strain>
    </source>
</reference>
<accession>A0A501XL39</accession>
<comment type="caution">
    <text evidence="1">The sequence shown here is derived from an EMBL/GenBank/DDBJ whole genome shotgun (WGS) entry which is preliminary data.</text>
</comment>
<dbReference type="InterPro" id="IPR013321">
    <property type="entry name" value="Arc_rbn_hlx_hlx"/>
</dbReference>
<evidence type="ECO:0000313" key="2">
    <source>
        <dbReference type="Proteomes" id="UP000319897"/>
    </source>
</evidence>
<dbReference type="GO" id="GO:0006355">
    <property type="term" value="P:regulation of DNA-templated transcription"/>
    <property type="evidence" value="ECO:0007669"/>
    <property type="project" value="InterPro"/>
</dbReference>
<proteinExistence type="predicted"/>
<protein>
    <recommendedName>
        <fullName evidence="3">Ribbon-helix-helix protein, CopG family</fullName>
    </recommendedName>
</protein>
<organism evidence="1 2">
    <name type="scientific">Sandaracinobacter neustonicus</name>
    <dbReference type="NCBI Taxonomy" id="1715348"/>
    <lineage>
        <taxon>Bacteria</taxon>
        <taxon>Pseudomonadati</taxon>
        <taxon>Pseudomonadota</taxon>
        <taxon>Alphaproteobacteria</taxon>
        <taxon>Sphingomonadales</taxon>
        <taxon>Sphingosinicellaceae</taxon>
        <taxon>Sandaracinobacter</taxon>
    </lineage>
</organism>